<accession>A0AA36FI62</accession>
<evidence type="ECO:0000313" key="1">
    <source>
        <dbReference type="EMBL" id="CAI9739655.1"/>
    </source>
</evidence>
<keyword evidence="2" id="KW-1185">Reference proteome</keyword>
<dbReference type="EMBL" id="OX597836">
    <property type="protein sequence ID" value="CAI9739655.1"/>
    <property type="molecule type" value="Genomic_DNA"/>
</dbReference>
<organism evidence="1 2">
    <name type="scientific">Octopus vulgaris</name>
    <name type="common">Common octopus</name>
    <dbReference type="NCBI Taxonomy" id="6645"/>
    <lineage>
        <taxon>Eukaryota</taxon>
        <taxon>Metazoa</taxon>
        <taxon>Spiralia</taxon>
        <taxon>Lophotrochozoa</taxon>
        <taxon>Mollusca</taxon>
        <taxon>Cephalopoda</taxon>
        <taxon>Coleoidea</taxon>
        <taxon>Octopodiformes</taxon>
        <taxon>Octopoda</taxon>
        <taxon>Incirrata</taxon>
        <taxon>Octopodidae</taxon>
        <taxon>Octopus</taxon>
    </lineage>
</organism>
<name>A0AA36FI62_OCTVU</name>
<protein>
    <submittedName>
        <fullName evidence="1">Uncharacterized protein</fullName>
    </submittedName>
</protein>
<dbReference type="Proteomes" id="UP001162480">
    <property type="component" value="Chromosome 23"/>
</dbReference>
<dbReference type="AlphaFoldDB" id="A0AA36FI62"/>
<gene>
    <name evidence="1" type="ORF">OCTVUL_1B027747</name>
</gene>
<evidence type="ECO:0000313" key="2">
    <source>
        <dbReference type="Proteomes" id="UP001162480"/>
    </source>
</evidence>
<sequence>MDVSCIAVTSVSISDILIKNANRYTFLELRNQLFWIQHGIADILHFGFTLLPQRILPLHIVYGVSIVAEMPTNYNWNILPGLFYRESPNHDNDCVLRKSPSSHR</sequence>
<proteinExistence type="predicted"/>
<reference evidence="1" key="1">
    <citation type="submission" date="2023-08" db="EMBL/GenBank/DDBJ databases">
        <authorList>
            <person name="Alioto T."/>
            <person name="Alioto T."/>
            <person name="Gomez Garrido J."/>
        </authorList>
    </citation>
    <scope>NUCLEOTIDE SEQUENCE</scope>
</reference>